<keyword evidence="2" id="KW-0812">Transmembrane</keyword>
<evidence type="ECO:0000256" key="2">
    <source>
        <dbReference type="ARBA" id="ARBA00022692"/>
    </source>
</evidence>
<accession>A0ABR9XXS9</accession>
<dbReference type="CDD" id="cd00093">
    <property type="entry name" value="HTH_XRE"/>
    <property type="match status" value="1"/>
</dbReference>
<protein>
    <submittedName>
        <fullName evidence="6">Helix-turn-helix domain-containing protein</fullName>
    </submittedName>
</protein>
<comment type="subcellular location">
    <subcellularLocation>
        <location evidence="1">Endomembrane system</location>
        <topology evidence="1">Multi-pass membrane protein</topology>
    </subcellularLocation>
</comment>
<evidence type="ECO:0000256" key="4">
    <source>
        <dbReference type="ARBA" id="ARBA00023136"/>
    </source>
</evidence>
<evidence type="ECO:0000313" key="6">
    <source>
        <dbReference type="EMBL" id="MBF0753692.1"/>
    </source>
</evidence>
<dbReference type="EMBL" id="JADGLW010000003">
    <property type="protein sequence ID" value="MBF0753692.1"/>
    <property type="molecule type" value="Genomic_DNA"/>
</dbReference>
<organism evidence="6 7">
    <name type="scientific">Jeotgalicoccus nanhaiensis</name>
    <dbReference type="NCBI Taxonomy" id="568603"/>
    <lineage>
        <taxon>Bacteria</taxon>
        <taxon>Bacillati</taxon>
        <taxon>Bacillota</taxon>
        <taxon>Bacilli</taxon>
        <taxon>Bacillales</taxon>
        <taxon>Staphylococcaceae</taxon>
        <taxon>Jeotgalicoccus</taxon>
    </lineage>
</organism>
<dbReference type="InterPro" id="IPR026365">
    <property type="entry name" value="BcepMu_gp16"/>
</dbReference>
<dbReference type="InterPro" id="IPR001387">
    <property type="entry name" value="Cro/C1-type_HTH"/>
</dbReference>
<evidence type="ECO:0000256" key="1">
    <source>
        <dbReference type="ARBA" id="ARBA00004127"/>
    </source>
</evidence>
<reference evidence="6 7" key="1">
    <citation type="submission" date="2020-10" db="EMBL/GenBank/DDBJ databases">
        <title>Mouse Oral microbiota.</title>
        <authorList>
            <person name="Joseph S."/>
            <person name="Aduse-Opoku J."/>
        </authorList>
    </citation>
    <scope>NUCLEOTIDE SEQUENCE [LARGE SCALE GENOMIC DNA]</scope>
    <source>
        <strain evidence="6 7">19428wE5_W307</strain>
    </source>
</reference>
<keyword evidence="3" id="KW-1133">Transmembrane helix</keyword>
<sequence>MSAENFGRRLKELLDERGISLRQFSSETGIDKATVSRIINGKRKVNIGHINTFAGHLGISINELLDAAGYSMNAEDQADTSDVSLSADEIYQTLAETNFYNNDFSVDEVRQQLKQYEHCAKTEEGRETILGQFEKKVEKVSGAGPFIEHLKEFYTQFTEGKAANYKLGIMGSALLYFIIPVDVIPDYVFPMGYIDDALAVKIAVKMLSS</sequence>
<dbReference type="NCBIfam" id="TIGR04111">
    <property type="entry name" value="BcepMu_gp16"/>
    <property type="match status" value="1"/>
</dbReference>
<keyword evidence="4" id="KW-0472">Membrane</keyword>
<dbReference type="Gene3D" id="1.10.260.40">
    <property type="entry name" value="lambda repressor-like DNA-binding domains"/>
    <property type="match status" value="1"/>
</dbReference>
<dbReference type="SMART" id="SM00530">
    <property type="entry name" value="HTH_XRE"/>
    <property type="match status" value="1"/>
</dbReference>
<dbReference type="InterPro" id="IPR010982">
    <property type="entry name" value="Lambda_DNA-bd_dom_sf"/>
</dbReference>
<keyword evidence="7" id="KW-1185">Reference proteome</keyword>
<feature type="domain" description="HTH cro/C1-type" evidence="5">
    <location>
        <begin position="10"/>
        <end position="64"/>
    </location>
</feature>
<evidence type="ECO:0000259" key="5">
    <source>
        <dbReference type="PROSITE" id="PS50943"/>
    </source>
</evidence>
<dbReference type="Pfam" id="PF06803">
    <property type="entry name" value="DUF1232"/>
    <property type="match status" value="1"/>
</dbReference>
<name>A0ABR9XXS9_9STAP</name>
<dbReference type="SUPFAM" id="SSF47413">
    <property type="entry name" value="lambda repressor-like DNA-binding domains"/>
    <property type="match status" value="1"/>
</dbReference>
<evidence type="ECO:0000313" key="7">
    <source>
        <dbReference type="Proteomes" id="UP000647980"/>
    </source>
</evidence>
<dbReference type="InterPro" id="IPR010652">
    <property type="entry name" value="DUF1232"/>
</dbReference>
<proteinExistence type="predicted"/>
<dbReference type="Pfam" id="PF13443">
    <property type="entry name" value="HTH_26"/>
    <property type="match status" value="1"/>
</dbReference>
<dbReference type="Proteomes" id="UP000647980">
    <property type="component" value="Unassembled WGS sequence"/>
</dbReference>
<dbReference type="PROSITE" id="PS50943">
    <property type="entry name" value="HTH_CROC1"/>
    <property type="match status" value="1"/>
</dbReference>
<dbReference type="RefSeq" id="WP_135097390.1">
    <property type="nucleotide sequence ID" value="NZ_JADGLW010000003.1"/>
</dbReference>
<evidence type="ECO:0000256" key="3">
    <source>
        <dbReference type="ARBA" id="ARBA00022989"/>
    </source>
</evidence>
<comment type="caution">
    <text evidence="6">The sequence shown here is derived from an EMBL/GenBank/DDBJ whole genome shotgun (WGS) entry which is preliminary data.</text>
</comment>
<gene>
    <name evidence="6" type="ORF">IR135_05380</name>
</gene>